<evidence type="ECO:0000313" key="2">
    <source>
        <dbReference type="Proteomes" id="UP000005309"/>
    </source>
</evidence>
<dbReference type="STRING" id="638302.HMPREF0908_0960"/>
<dbReference type="AlphaFoldDB" id="C4V366"/>
<dbReference type="OrthoDB" id="1664352at2"/>
<dbReference type="EMBL" id="ACLA01000013">
    <property type="protein sequence ID" value="EEQ48678.1"/>
    <property type="molecule type" value="Genomic_DNA"/>
</dbReference>
<keyword evidence="2" id="KW-1185">Reference proteome</keyword>
<protein>
    <submittedName>
        <fullName evidence="1">Uncharacterized protein</fullName>
    </submittedName>
</protein>
<name>C4V366_9FIRM</name>
<sequence length="254" mass="28898">MRVYESTRELRIACKHDDLLPSLSEYAPHQESCEIECDIPVKRFCRGTEKADLTHAEDDVRVWRILLTADVSVAEIPVEMLKKQDMVLVYRTNSEKQLAECVRPLFSLQKREPGEVVCHPAVFCFANVDAAKEFIRFIGWQMLADVQVIDIDFDDVIKAFASQQGNILCISKKNLFPQEKLSAQDAEVQGALLIFRGDEQLSMLEVCGQAEELSRSFHESADIIWMIIECHEQSVTALLATSLTDQGFRSRDEL</sequence>
<proteinExistence type="predicted"/>
<gene>
    <name evidence="1" type="ORF">HMPREF0908_0960</name>
</gene>
<dbReference type="Proteomes" id="UP000005309">
    <property type="component" value="Unassembled WGS sequence"/>
</dbReference>
<dbReference type="eggNOG" id="ENOG5033T79">
    <property type="taxonomic scope" value="Bacteria"/>
</dbReference>
<reference evidence="1 2" key="1">
    <citation type="submission" date="2009-04" db="EMBL/GenBank/DDBJ databases">
        <authorList>
            <person name="Qin X."/>
            <person name="Bachman B."/>
            <person name="Battles P."/>
            <person name="Bell A."/>
            <person name="Bess C."/>
            <person name="Bickham C."/>
            <person name="Chaboub L."/>
            <person name="Chen D."/>
            <person name="Coyle M."/>
            <person name="Deiros D.R."/>
            <person name="Dinh H."/>
            <person name="Forbes L."/>
            <person name="Fowler G."/>
            <person name="Francisco L."/>
            <person name="Fu Q."/>
            <person name="Gubbala S."/>
            <person name="Hale W."/>
            <person name="Han Y."/>
            <person name="Hemphill L."/>
            <person name="Highlander S.K."/>
            <person name="Hirani K."/>
            <person name="Hogues M."/>
            <person name="Jackson L."/>
            <person name="Jakkamsetti A."/>
            <person name="Javaid M."/>
            <person name="Jiang H."/>
            <person name="Korchina V."/>
            <person name="Kovar C."/>
            <person name="Lara F."/>
            <person name="Lee S."/>
            <person name="Mata R."/>
            <person name="Mathew T."/>
            <person name="Moen C."/>
            <person name="Morales K."/>
            <person name="Munidasa M."/>
            <person name="Nazareth L."/>
            <person name="Ngo R."/>
            <person name="Nguyen L."/>
            <person name="Okwuonu G."/>
            <person name="Ongeri F."/>
            <person name="Patil S."/>
            <person name="Petrosino J."/>
            <person name="Pham C."/>
            <person name="Pham P."/>
            <person name="Pu L.-L."/>
            <person name="Puazo M."/>
            <person name="Raj R."/>
            <person name="Reid J."/>
            <person name="Rouhana J."/>
            <person name="Saada N."/>
            <person name="Shang Y."/>
            <person name="Simmons D."/>
            <person name="Thornton R."/>
            <person name="Warren J."/>
            <person name="Weissenberger G."/>
            <person name="Zhang J."/>
            <person name="Zhang L."/>
            <person name="Zhou C."/>
            <person name="Zhu D."/>
            <person name="Muzny D."/>
            <person name="Worley K."/>
            <person name="Gibbs R."/>
        </authorList>
    </citation>
    <scope>NUCLEOTIDE SEQUENCE [LARGE SCALE GENOMIC DNA]</scope>
    <source>
        <strain evidence="1 2">ATCC 43531</strain>
    </source>
</reference>
<comment type="caution">
    <text evidence="1">The sequence shown here is derived from an EMBL/GenBank/DDBJ whole genome shotgun (WGS) entry which is preliminary data.</text>
</comment>
<dbReference type="RefSeq" id="WP_006689694.1">
    <property type="nucleotide sequence ID" value="NZ_GG694006.1"/>
</dbReference>
<accession>C4V366</accession>
<organism evidence="1 2">
    <name type="scientific">Selenomonas flueggei ATCC 43531</name>
    <dbReference type="NCBI Taxonomy" id="638302"/>
    <lineage>
        <taxon>Bacteria</taxon>
        <taxon>Bacillati</taxon>
        <taxon>Bacillota</taxon>
        <taxon>Negativicutes</taxon>
        <taxon>Selenomonadales</taxon>
        <taxon>Selenomonadaceae</taxon>
        <taxon>Selenomonas</taxon>
    </lineage>
</organism>
<dbReference type="HOGENOM" id="CLU_085067_0_0_9"/>
<evidence type="ECO:0000313" key="1">
    <source>
        <dbReference type="EMBL" id="EEQ48678.1"/>
    </source>
</evidence>